<organism evidence="1 2">
    <name type="scientific">Flavobacterium kingsejongi</name>
    <dbReference type="NCBI Taxonomy" id="1678728"/>
    <lineage>
        <taxon>Bacteria</taxon>
        <taxon>Pseudomonadati</taxon>
        <taxon>Bacteroidota</taxon>
        <taxon>Flavobacteriia</taxon>
        <taxon>Flavobacteriales</taxon>
        <taxon>Flavobacteriaceae</taxon>
        <taxon>Flavobacterium</taxon>
    </lineage>
</organism>
<evidence type="ECO:0008006" key="3">
    <source>
        <dbReference type="Google" id="ProtNLM"/>
    </source>
</evidence>
<sequence>MNRSDFNQTGGYPLKTERLQEVQTAFEVFNALGNIAGNLVIISGCEITGNSIASGTVFINNEVLEFRTGYFVPDSTVVIFEEPVIKEFENGELKPVHMIRYAAIGTADVSYLWTGFKRLLPTKEIPLDLNARLASLEKLTAVFKTGNAPVLWQRPANEIPPGWVEDMTWRGRFPAGFNPDQTEFNQVGKMAGATTKQLTVAELPPHKHYMFTPEMINPYNEVNATNQVAKNGYDGGSGGNENYVLRGSNQAAAHGNTSATGSNVAFSILNPYRVVIFIKFVG</sequence>
<accession>A0A2S1LM60</accession>
<gene>
    <name evidence="1" type="ORF">FK004_06105</name>
</gene>
<name>A0A2S1LM60_9FLAO</name>
<dbReference type="RefSeq" id="WP_108736460.1">
    <property type="nucleotide sequence ID" value="NZ_CP020919.1"/>
</dbReference>
<evidence type="ECO:0000313" key="2">
    <source>
        <dbReference type="Proteomes" id="UP000244677"/>
    </source>
</evidence>
<dbReference type="KEGG" id="fki:FK004_06105"/>
<dbReference type="EMBL" id="CP020919">
    <property type="protein sequence ID" value="AWG24832.1"/>
    <property type="molecule type" value="Genomic_DNA"/>
</dbReference>
<proteinExistence type="predicted"/>
<protein>
    <recommendedName>
        <fullName evidence="3">Phage tail collar domain-containing protein</fullName>
    </recommendedName>
</protein>
<keyword evidence="2" id="KW-1185">Reference proteome</keyword>
<dbReference type="Proteomes" id="UP000244677">
    <property type="component" value="Chromosome"/>
</dbReference>
<reference evidence="1 2" key="1">
    <citation type="submission" date="2017-04" db="EMBL/GenBank/DDBJ databases">
        <title>Complete genome sequence of Flavobacterium kingsejong AJ004.</title>
        <authorList>
            <person name="Lee P.C."/>
        </authorList>
    </citation>
    <scope>NUCLEOTIDE SEQUENCE [LARGE SCALE GENOMIC DNA]</scope>
    <source>
        <strain evidence="1 2">AJ004</strain>
    </source>
</reference>
<dbReference type="OrthoDB" id="9113831at2"/>
<dbReference type="CDD" id="cd22641">
    <property type="entry name" value="C24-like"/>
    <property type="match status" value="1"/>
</dbReference>
<dbReference type="AlphaFoldDB" id="A0A2S1LM60"/>
<evidence type="ECO:0000313" key="1">
    <source>
        <dbReference type="EMBL" id="AWG24832.1"/>
    </source>
</evidence>